<dbReference type="PANTHER" id="PTHR48105">
    <property type="entry name" value="THIOREDOXIN REDUCTASE 1-RELATED-RELATED"/>
    <property type="match status" value="1"/>
</dbReference>
<dbReference type="InterPro" id="IPR036188">
    <property type="entry name" value="FAD/NAD-bd_sf"/>
</dbReference>
<dbReference type="RefSeq" id="WP_130649464.1">
    <property type="nucleotide sequence ID" value="NZ_BMHA01000004.1"/>
</dbReference>
<dbReference type="InterPro" id="IPR050097">
    <property type="entry name" value="Ferredoxin-NADP_redctase_2"/>
</dbReference>
<gene>
    <name evidence="6" type="ORF">GCM10011354_12770</name>
</gene>
<accession>A0A8J3EX71</accession>
<dbReference type="Proteomes" id="UP000650511">
    <property type="component" value="Unassembled WGS sequence"/>
</dbReference>
<dbReference type="PRINTS" id="PR00368">
    <property type="entry name" value="FADPNR"/>
</dbReference>
<feature type="region of interest" description="Disordered" evidence="4">
    <location>
        <begin position="313"/>
        <end position="349"/>
    </location>
</feature>
<evidence type="ECO:0000259" key="5">
    <source>
        <dbReference type="Pfam" id="PF07992"/>
    </source>
</evidence>
<evidence type="ECO:0000256" key="4">
    <source>
        <dbReference type="SAM" id="MobiDB-lite"/>
    </source>
</evidence>
<keyword evidence="7" id="KW-1185">Reference proteome</keyword>
<sequence>MSAPPTGTPVPALPDQVDVVVVGGGPAGASAATWLGRYRRRTLLVDAGEPRNRWVDQVNGIPGLDPIPPDDLQQRLRQGLTRYPHVTRLEGRVVELVGDPDAKDDCRFVATLDDGRQVATRRVVLATGVRDAFPALERFEEHYGADVFHCPSCEGFDARDKPVVVLGWGPHVPAFASELLDWASSVTIVTDGPSPQVSAEQLDACTRLGMDFVTDDPAEELLGTRGSLQGVRLASGRVVAAGMVFFSIAHDADLSLASSLGCEVDAEGVLVADAEGQTTVPGVYAAGDVTHGMQLVAVAIGKGTTAGVACAKSLHGDTTSPESPSSAPDASPLVPADQDDEEPDVTPRA</sequence>
<dbReference type="EMBL" id="BMHA01000004">
    <property type="protein sequence ID" value="GGI05172.1"/>
    <property type="molecule type" value="Genomic_DNA"/>
</dbReference>
<evidence type="ECO:0000256" key="3">
    <source>
        <dbReference type="ARBA" id="ARBA00048132"/>
    </source>
</evidence>
<proteinExistence type="predicted"/>
<reference evidence="6" key="1">
    <citation type="journal article" date="2014" name="Int. J. Syst. Evol. Microbiol.">
        <title>Complete genome sequence of Corynebacterium casei LMG S-19264T (=DSM 44701T), isolated from a smear-ripened cheese.</title>
        <authorList>
            <consortium name="US DOE Joint Genome Institute (JGI-PGF)"/>
            <person name="Walter F."/>
            <person name="Albersmeier A."/>
            <person name="Kalinowski J."/>
            <person name="Ruckert C."/>
        </authorList>
    </citation>
    <scope>NUCLEOTIDE SEQUENCE</scope>
    <source>
        <strain evidence="6">CGMCC 1.14988</strain>
    </source>
</reference>
<comment type="caution">
    <text evidence="6">The sequence shown here is derived from an EMBL/GenBank/DDBJ whole genome shotgun (WGS) entry which is preliminary data.</text>
</comment>
<dbReference type="Pfam" id="PF07992">
    <property type="entry name" value="Pyr_redox_2"/>
    <property type="match status" value="1"/>
</dbReference>
<dbReference type="OrthoDB" id="9786503at2"/>
<evidence type="ECO:0000256" key="2">
    <source>
        <dbReference type="ARBA" id="ARBA00023002"/>
    </source>
</evidence>
<feature type="compositionally biased region" description="Acidic residues" evidence="4">
    <location>
        <begin position="337"/>
        <end position="349"/>
    </location>
</feature>
<feature type="domain" description="FAD/NAD(P)-binding" evidence="5">
    <location>
        <begin position="18"/>
        <end position="303"/>
    </location>
</feature>
<name>A0A8J3EX71_9ACTN</name>
<keyword evidence="2" id="KW-0560">Oxidoreductase</keyword>
<keyword evidence="1" id="KW-0285">Flavoprotein</keyword>
<evidence type="ECO:0000313" key="7">
    <source>
        <dbReference type="Proteomes" id="UP000650511"/>
    </source>
</evidence>
<evidence type="ECO:0000313" key="6">
    <source>
        <dbReference type="EMBL" id="GGI05172.1"/>
    </source>
</evidence>
<protein>
    <submittedName>
        <fullName evidence="6">Pyridine nucleotide-disulfide oxidoreductase</fullName>
    </submittedName>
</protein>
<reference evidence="6" key="2">
    <citation type="submission" date="2020-09" db="EMBL/GenBank/DDBJ databases">
        <authorList>
            <person name="Sun Q."/>
            <person name="Zhou Y."/>
        </authorList>
    </citation>
    <scope>NUCLEOTIDE SEQUENCE</scope>
    <source>
        <strain evidence="6">CGMCC 1.14988</strain>
    </source>
</reference>
<feature type="compositionally biased region" description="Low complexity" evidence="4">
    <location>
        <begin position="320"/>
        <end position="336"/>
    </location>
</feature>
<dbReference type="SUPFAM" id="SSF51905">
    <property type="entry name" value="FAD/NAD(P)-binding domain"/>
    <property type="match status" value="1"/>
</dbReference>
<comment type="catalytic activity">
    <reaction evidence="3">
        <text>[thioredoxin]-dithiol + NADP(+) = [thioredoxin]-disulfide + NADPH + H(+)</text>
        <dbReference type="Rhea" id="RHEA:20345"/>
        <dbReference type="Rhea" id="RHEA-COMP:10698"/>
        <dbReference type="Rhea" id="RHEA-COMP:10700"/>
        <dbReference type="ChEBI" id="CHEBI:15378"/>
        <dbReference type="ChEBI" id="CHEBI:29950"/>
        <dbReference type="ChEBI" id="CHEBI:50058"/>
        <dbReference type="ChEBI" id="CHEBI:57783"/>
        <dbReference type="ChEBI" id="CHEBI:58349"/>
        <dbReference type="EC" id="1.8.1.9"/>
    </reaction>
</comment>
<organism evidence="6 7">
    <name type="scientific">Egicoccus halophilus</name>
    <dbReference type="NCBI Taxonomy" id="1670830"/>
    <lineage>
        <taxon>Bacteria</taxon>
        <taxon>Bacillati</taxon>
        <taxon>Actinomycetota</taxon>
        <taxon>Nitriliruptoria</taxon>
        <taxon>Egicoccales</taxon>
        <taxon>Egicoccaceae</taxon>
        <taxon>Egicoccus</taxon>
    </lineage>
</organism>
<dbReference type="Gene3D" id="3.50.50.60">
    <property type="entry name" value="FAD/NAD(P)-binding domain"/>
    <property type="match status" value="2"/>
</dbReference>
<dbReference type="AlphaFoldDB" id="A0A8J3EX71"/>
<dbReference type="InterPro" id="IPR023753">
    <property type="entry name" value="FAD/NAD-binding_dom"/>
</dbReference>
<evidence type="ECO:0000256" key="1">
    <source>
        <dbReference type="ARBA" id="ARBA00022630"/>
    </source>
</evidence>
<dbReference type="GO" id="GO:0004791">
    <property type="term" value="F:thioredoxin-disulfide reductase (NADPH) activity"/>
    <property type="evidence" value="ECO:0007669"/>
    <property type="project" value="UniProtKB-EC"/>
</dbReference>
<dbReference type="PRINTS" id="PR00469">
    <property type="entry name" value="PNDRDTASEII"/>
</dbReference>